<evidence type="ECO:0000313" key="3">
    <source>
        <dbReference type="Proteomes" id="UP000220133"/>
    </source>
</evidence>
<reference evidence="2 3" key="1">
    <citation type="submission" date="2017-10" db="EMBL/GenBank/DDBJ databases">
        <title>Paenichitinophaga pekingensis gen. nov., sp. nov., isolated from activated sludge.</title>
        <authorList>
            <person name="Jin D."/>
            <person name="Kong X."/>
            <person name="Deng Y."/>
            <person name="Bai Z."/>
        </authorList>
    </citation>
    <scope>NUCLEOTIDE SEQUENCE [LARGE SCALE GENOMIC DNA]</scope>
    <source>
        <strain evidence="2 3">13</strain>
    </source>
</reference>
<dbReference type="KEGG" id="cbae:COR50_00900"/>
<feature type="signal peptide" evidence="1">
    <location>
        <begin position="1"/>
        <end position="18"/>
    </location>
</feature>
<protein>
    <recommendedName>
        <fullName evidence="4">DUF4136 domain-containing protein</fullName>
    </recommendedName>
</protein>
<evidence type="ECO:0008006" key="4">
    <source>
        <dbReference type="Google" id="ProtNLM"/>
    </source>
</evidence>
<dbReference type="EMBL" id="CP023777">
    <property type="protein sequence ID" value="ATL45831.1"/>
    <property type="molecule type" value="Genomic_DNA"/>
</dbReference>
<evidence type="ECO:0000313" key="2">
    <source>
        <dbReference type="EMBL" id="ATL45831.1"/>
    </source>
</evidence>
<accession>A0A291QPH5</accession>
<gene>
    <name evidence="2" type="ORF">COR50_00900</name>
</gene>
<dbReference type="RefSeq" id="WP_098192221.1">
    <property type="nucleotide sequence ID" value="NZ_CP023777.1"/>
</dbReference>
<feature type="chain" id="PRO_5012742129" description="DUF4136 domain-containing protein" evidence="1">
    <location>
        <begin position="19"/>
        <end position="210"/>
    </location>
</feature>
<name>A0A291QPH5_9BACT</name>
<dbReference type="Proteomes" id="UP000220133">
    <property type="component" value="Chromosome"/>
</dbReference>
<dbReference type="PROSITE" id="PS51257">
    <property type="entry name" value="PROKAR_LIPOPROTEIN"/>
    <property type="match status" value="1"/>
</dbReference>
<organism evidence="2 3">
    <name type="scientific">Chitinophaga caeni</name>
    <dbReference type="NCBI Taxonomy" id="2029983"/>
    <lineage>
        <taxon>Bacteria</taxon>
        <taxon>Pseudomonadati</taxon>
        <taxon>Bacteroidota</taxon>
        <taxon>Chitinophagia</taxon>
        <taxon>Chitinophagales</taxon>
        <taxon>Chitinophagaceae</taxon>
        <taxon>Chitinophaga</taxon>
    </lineage>
</organism>
<dbReference type="OrthoDB" id="6077795at2"/>
<sequence length="210" mass="24398">MKKYIYAYFILCILSISACNTTEITSSWKAQDVTLKHYDKILVVALTGNKDRDIRVSVETAMAKALKAQGFNAVTAFQQYGPRIEDRKVDEEKAVARLREDGFDGAFVIPLLDKSKEKHYSPGYYYYSPFWGYYNNFWWSYNMMYSRVYDPYYYTTTTNYVLEANFYDLSDKKLLYSAQTKSFDPGSASRLASDFSKVVIQDMMKGKIIN</sequence>
<keyword evidence="3" id="KW-1185">Reference proteome</keyword>
<keyword evidence="1" id="KW-0732">Signal</keyword>
<dbReference type="AlphaFoldDB" id="A0A291QPH5"/>
<evidence type="ECO:0000256" key="1">
    <source>
        <dbReference type="SAM" id="SignalP"/>
    </source>
</evidence>
<proteinExistence type="predicted"/>